<evidence type="ECO:0000256" key="2">
    <source>
        <dbReference type="ARBA" id="ARBA00022801"/>
    </source>
</evidence>
<keyword evidence="2 4" id="KW-0378">Hydrolase</keyword>
<dbReference type="Proteomes" id="UP000001747">
    <property type="component" value="Chromosome"/>
</dbReference>
<evidence type="ECO:0000256" key="1">
    <source>
        <dbReference type="ARBA" id="ARBA00001946"/>
    </source>
</evidence>
<dbReference type="Pfam" id="PF00293">
    <property type="entry name" value="NUDIX"/>
    <property type="match status" value="1"/>
</dbReference>
<dbReference type="InterPro" id="IPR000086">
    <property type="entry name" value="NUDIX_hydrolase_dom"/>
</dbReference>
<protein>
    <submittedName>
        <fullName evidence="4">NUDIX hydrolase</fullName>
    </submittedName>
</protein>
<dbReference type="InterPro" id="IPR015797">
    <property type="entry name" value="NUDIX_hydrolase-like_dom_sf"/>
</dbReference>
<gene>
    <name evidence="4" type="ordered locus">LS215_0090</name>
</gene>
<evidence type="ECO:0000259" key="3">
    <source>
        <dbReference type="PROSITE" id="PS51462"/>
    </source>
</evidence>
<organism evidence="4 5">
    <name type="scientific">Saccharolobus islandicus (strain L.S.2.15 / Lassen #1)</name>
    <name type="common">Sulfolobus islandicus</name>
    <dbReference type="NCBI Taxonomy" id="429572"/>
    <lineage>
        <taxon>Archaea</taxon>
        <taxon>Thermoproteota</taxon>
        <taxon>Thermoprotei</taxon>
        <taxon>Sulfolobales</taxon>
        <taxon>Sulfolobaceae</taxon>
        <taxon>Saccharolobus</taxon>
    </lineage>
</organism>
<dbReference type="CDD" id="cd04673">
    <property type="entry name" value="NUDIX_ADPRase"/>
    <property type="match status" value="1"/>
</dbReference>
<dbReference type="HOGENOM" id="CLU_037162_20_2_2"/>
<dbReference type="PRINTS" id="PR00502">
    <property type="entry name" value="NUDIXFAMILY"/>
</dbReference>
<name>C3MJG6_SACI2</name>
<evidence type="ECO:0000313" key="4">
    <source>
        <dbReference type="EMBL" id="ACP34244.1"/>
    </source>
</evidence>
<dbReference type="PROSITE" id="PS00893">
    <property type="entry name" value="NUDIX_BOX"/>
    <property type="match status" value="1"/>
</dbReference>
<sequence>MTLKFPTWLLRPRLQLLLISYTIHHKLLNINFYRYFMDRPLVAVGCLIVEENKVLLVKRKNPPNAGLWAIPGGKVEYGETLEDALKREMREETGLEVAVSNIISIVQVINEGYHYVILDFECKPIGGKLRASSDASEVEYIPFNKLKDIPTTKTTYDMLIMYFKGEKPPYSIIQISK</sequence>
<dbReference type="EMBL" id="CP001399">
    <property type="protein sequence ID" value="ACP34244.1"/>
    <property type="molecule type" value="Genomic_DNA"/>
</dbReference>
<dbReference type="GO" id="GO:0016787">
    <property type="term" value="F:hydrolase activity"/>
    <property type="evidence" value="ECO:0007669"/>
    <property type="project" value="UniProtKB-KW"/>
</dbReference>
<comment type="cofactor">
    <cofactor evidence="1">
        <name>Mg(2+)</name>
        <dbReference type="ChEBI" id="CHEBI:18420"/>
    </cofactor>
</comment>
<accession>C3MJG6</accession>
<dbReference type="KEGG" id="sis:LS215_0090"/>
<dbReference type="InterPro" id="IPR020084">
    <property type="entry name" value="NUDIX_hydrolase_CS"/>
</dbReference>
<evidence type="ECO:0000313" key="5">
    <source>
        <dbReference type="Proteomes" id="UP000001747"/>
    </source>
</evidence>
<dbReference type="PANTHER" id="PTHR43046">
    <property type="entry name" value="GDP-MANNOSE MANNOSYL HYDROLASE"/>
    <property type="match status" value="1"/>
</dbReference>
<dbReference type="SUPFAM" id="SSF55811">
    <property type="entry name" value="Nudix"/>
    <property type="match status" value="1"/>
</dbReference>
<feature type="domain" description="Nudix hydrolase" evidence="3">
    <location>
        <begin position="39"/>
        <end position="164"/>
    </location>
</feature>
<dbReference type="InterPro" id="IPR020476">
    <property type="entry name" value="Nudix_hydrolase"/>
</dbReference>
<proteinExistence type="predicted"/>
<reference evidence="4 5" key="1">
    <citation type="journal article" date="2009" name="Proc. Natl. Acad. Sci. U.S.A.">
        <title>Biogeography of the Sulfolobus islandicus pan-genome.</title>
        <authorList>
            <person name="Reno M.L."/>
            <person name="Held N.L."/>
            <person name="Fields C.J."/>
            <person name="Burke P.V."/>
            <person name="Whitaker R.J."/>
        </authorList>
    </citation>
    <scope>NUCLEOTIDE SEQUENCE [LARGE SCALE GENOMIC DNA]</scope>
    <source>
        <strain evidence="5">L.S.2.15 / Lassen #1</strain>
    </source>
</reference>
<dbReference type="Gene3D" id="3.90.79.10">
    <property type="entry name" value="Nucleoside Triphosphate Pyrophosphohydrolase"/>
    <property type="match status" value="1"/>
</dbReference>
<dbReference type="PANTHER" id="PTHR43046:SF14">
    <property type="entry name" value="MUTT_NUDIX FAMILY PROTEIN"/>
    <property type="match status" value="1"/>
</dbReference>
<dbReference type="PROSITE" id="PS51462">
    <property type="entry name" value="NUDIX"/>
    <property type="match status" value="1"/>
</dbReference>
<dbReference type="AlphaFoldDB" id="C3MJG6"/>